<evidence type="ECO:0000256" key="1">
    <source>
        <dbReference type="SAM" id="MobiDB-lite"/>
    </source>
</evidence>
<dbReference type="InParanoid" id="C5KMP4"/>
<organism evidence="3">
    <name type="scientific">Perkinsus marinus (strain ATCC 50983 / TXsc)</name>
    <dbReference type="NCBI Taxonomy" id="423536"/>
    <lineage>
        <taxon>Eukaryota</taxon>
        <taxon>Sar</taxon>
        <taxon>Alveolata</taxon>
        <taxon>Perkinsozoa</taxon>
        <taxon>Perkinsea</taxon>
        <taxon>Perkinsida</taxon>
        <taxon>Perkinsidae</taxon>
        <taxon>Perkinsus</taxon>
    </lineage>
</organism>
<dbReference type="AlphaFoldDB" id="C5KMP4"/>
<gene>
    <name evidence="2" type="ORF">Pmar_PMAR029268</name>
</gene>
<feature type="region of interest" description="Disordered" evidence="1">
    <location>
        <begin position="37"/>
        <end position="59"/>
    </location>
</feature>
<keyword evidence="3" id="KW-1185">Reference proteome</keyword>
<feature type="compositionally biased region" description="Polar residues" evidence="1">
    <location>
        <begin position="48"/>
        <end position="59"/>
    </location>
</feature>
<dbReference type="Proteomes" id="UP000007800">
    <property type="component" value="Unassembled WGS sequence"/>
</dbReference>
<dbReference type="RefSeq" id="XP_002782407.1">
    <property type="nucleotide sequence ID" value="XM_002782361.1"/>
</dbReference>
<evidence type="ECO:0000313" key="3">
    <source>
        <dbReference type="Proteomes" id="UP000007800"/>
    </source>
</evidence>
<proteinExistence type="predicted"/>
<name>C5KMP4_PERM5</name>
<sequence length="211" mass="23075">MTDDKTVIPRLLALRSIKLINTERRLTPRKVLCQRSYSSRRPVEGKTVTGSSRKVQEQTSVKQLTTTTKRLKPISGDNKEGVAAASVVQHWLRQLVLDIALRGRINAIPAAVRHADNLPGRGDVSQGMVVSSCSELDKVDDTSIVASNSRGNSEGLRLLTKLGGDGLALSVKDKKAVVDRLRRVLDNKKDGVCDDNQPEVLETQAEGSRNE</sequence>
<protein>
    <submittedName>
        <fullName evidence="2">Uncharacterized protein</fullName>
    </submittedName>
</protein>
<evidence type="ECO:0000313" key="2">
    <source>
        <dbReference type="EMBL" id="EER14202.1"/>
    </source>
</evidence>
<dbReference type="EMBL" id="GG674496">
    <property type="protein sequence ID" value="EER14202.1"/>
    <property type="molecule type" value="Genomic_DNA"/>
</dbReference>
<accession>C5KMP4</accession>
<reference evidence="2 3" key="1">
    <citation type="submission" date="2008-07" db="EMBL/GenBank/DDBJ databases">
        <authorList>
            <person name="El-Sayed N."/>
            <person name="Caler E."/>
            <person name="Inman J."/>
            <person name="Amedeo P."/>
            <person name="Hass B."/>
            <person name="Wortman J."/>
        </authorList>
    </citation>
    <scope>NUCLEOTIDE SEQUENCE [LARGE SCALE GENOMIC DNA]</scope>
    <source>
        <strain evidence="3">ATCC 50983 / TXsc</strain>
    </source>
</reference>
<dbReference type="GeneID" id="9060239"/>